<feature type="domain" description="Molybdopterin dinucleotide-binding" evidence="7">
    <location>
        <begin position="429"/>
        <end position="534"/>
    </location>
</feature>
<dbReference type="InterPro" id="IPR041925">
    <property type="entry name" value="CT_Formate-Dh_H"/>
</dbReference>
<evidence type="ECO:0000256" key="2">
    <source>
        <dbReference type="ARBA" id="ARBA00022723"/>
    </source>
</evidence>
<dbReference type="InterPro" id="IPR050123">
    <property type="entry name" value="Prok_molybdopt-oxidoreductase"/>
</dbReference>
<name>A0A1M7Y3E4_9BACT</name>
<dbReference type="Gene3D" id="3.40.50.740">
    <property type="match status" value="1"/>
</dbReference>
<evidence type="ECO:0000259" key="7">
    <source>
        <dbReference type="Pfam" id="PF01568"/>
    </source>
</evidence>
<dbReference type="GO" id="GO:0043546">
    <property type="term" value="F:molybdopterin cofactor binding"/>
    <property type="evidence" value="ECO:0007669"/>
    <property type="project" value="InterPro"/>
</dbReference>
<keyword evidence="9" id="KW-1185">Reference proteome</keyword>
<dbReference type="Proteomes" id="UP000184603">
    <property type="component" value="Unassembled WGS sequence"/>
</dbReference>
<dbReference type="GO" id="GO:0046872">
    <property type="term" value="F:metal ion binding"/>
    <property type="evidence" value="ECO:0007669"/>
    <property type="project" value="UniProtKB-KW"/>
</dbReference>
<dbReference type="InterPro" id="IPR006655">
    <property type="entry name" value="Mopterin_OxRdtase_prok_CS"/>
</dbReference>
<evidence type="ECO:0000256" key="3">
    <source>
        <dbReference type="ARBA" id="ARBA00023002"/>
    </source>
</evidence>
<dbReference type="SUPFAM" id="SSF50692">
    <property type="entry name" value="ADC-like"/>
    <property type="match status" value="1"/>
</dbReference>
<dbReference type="Pfam" id="PF00384">
    <property type="entry name" value="Molybdopterin"/>
    <property type="match status" value="1"/>
</dbReference>
<dbReference type="EMBL" id="FRFE01000006">
    <property type="protein sequence ID" value="SHO46630.1"/>
    <property type="molecule type" value="Genomic_DNA"/>
</dbReference>
<sequence>MAGLAAKFGSGAMTNSVAEIETAKALLVIGSNTTENHPIIALRMKEAVRKGAKLIVADPRKIPLTKFATLWLRHKPGTDSVLLNAMMNVILAEGLEDKNFINERTEGFAEFADSLKEFTPEMAEPITGVPAEDIRKAARIYAEAENAGIYYAMGITQHVMGTNNVHAVGNLAMLTGNLGKPGAGVNPLRGQNNVQGACDMGSLPNVYPGYQKVDSPEVQKKFEAAWGKPLSSKIGLPASLMTEAMIEGKLKGMYIFGENPALSDPNTHHAVKGFESLEFLVVQDIFNTETTDLADVVLPSASFAEKTGTFTCSERRIQKVRPAIASPGEAREDLAVISEIYQRLNGEAVTVPDPEAVFAEVASLWPGISGVSYERLEEESLQWPCPSADHPGTPYLFKEMFPREGGKAQFTVVPRVISSELPDTEYPYLLTTGRELFHYHTGTMTRRSTGLDAVAPTAFIEINPADALKLGIADGDQVNVSSRRGTIKLPTRVSEIVPPEVVFIPFHYKEASANKLTSDALDPICKIMEAKVCAVRIEK</sequence>
<dbReference type="SUPFAM" id="SSF53706">
    <property type="entry name" value="Formate dehydrogenase/DMSO reductase, domains 1-3"/>
    <property type="match status" value="1"/>
</dbReference>
<evidence type="ECO:0000313" key="8">
    <source>
        <dbReference type="EMBL" id="SHO46630.1"/>
    </source>
</evidence>
<dbReference type="GO" id="GO:0022904">
    <property type="term" value="P:respiratory electron transport chain"/>
    <property type="evidence" value="ECO:0007669"/>
    <property type="project" value="TreeGrafter"/>
</dbReference>
<evidence type="ECO:0000313" key="9">
    <source>
        <dbReference type="Proteomes" id="UP000184603"/>
    </source>
</evidence>
<evidence type="ECO:0000256" key="1">
    <source>
        <dbReference type="ARBA" id="ARBA00022485"/>
    </source>
</evidence>
<dbReference type="InterPro" id="IPR006657">
    <property type="entry name" value="MoPterin_dinucl-bd_dom"/>
</dbReference>
<evidence type="ECO:0000256" key="4">
    <source>
        <dbReference type="ARBA" id="ARBA00023004"/>
    </source>
</evidence>
<dbReference type="GO" id="GO:0051539">
    <property type="term" value="F:4 iron, 4 sulfur cluster binding"/>
    <property type="evidence" value="ECO:0007669"/>
    <property type="project" value="UniProtKB-KW"/>
</dbReference>
<keyword evidence="2" id="KW-0479">Metal-binding</keyword>
<evidence type="ECO:0000259" key="6">
    <source>
        <dbReference type="Pfam" id="PF00384"/>
    </source>
</evidence>
<dbReference type="STRING" id="1121416.SAMN02745220_01572"/>
<reference evidence="8 9" key="1">
    <citation type="submission" date="2016-12" db="EMBL/GenBank/DDBJ databases">
        <authorList>
            <person name="Song W.-J."/>
            <person name="Kurnit D.M."/>
        </authorList>
    </citation>
    <scope>NUCLEOTIDE SEQUENCE [LARGE SCALE GENOMIC DNA]</scope>
    <source>
        <strain evidence="8 9">DSM 18488</strain>
    </source>
</reference>
<keyword evidence="4" id="KW-0408">Iron</keyword>
<gene>
    <name evidence="8" type="ORF">SAMN02745220_01572</name>
</gene>
<dbReference type="GO" id="GO:0016020">
    <property type="term" value="C:membrane"/>
    <property type="evidence" value="ECO:0007669"/>
    <property type="project" value="TreeGrafter"/>
</dbReference>
<keyword evidence="5" id="KW-0411">Iron-sulfur</keyword>
<evidence type="ECO:0000256" key="5">
    <source>
        <dbReference type="ARBA" id="ARBA00023014"/>
    </source>
</evidence>
<dbReference type="Gene3D" id="2.40.40.20">
    <property type="match status" value="1"/>
</dbReference>
<dbReference type="GO" id="GO:0003954">
    <property type="term" value="F:NADH dehydrogenase activity"/>
    <property type="evidence" value="ECO:0007669"/>
    <property type="project" value="TreeGrafter"/>
</dbReference>
<dbReference type="Pfam" id="PF01568">
    <property type="entry name" value="Molydop_binding"/>
    <property type="match status" value="1"/>
</dbReference>
<dbReference type="PANTHER" id="PTHR43105">
    <property type="entry name" value="RESPIRATORY NITRATE REDUCTASE"/>
    <property type="match status" value="1"/>
</dbReference>
<accession>A0A1M7Y3E4</accession>
<protein>
    <submittedName>
        <fullName evidence="8">Formate dehydrogenase major subunit</fullName>
    </submittedName>
</protein>
<dbReference type="PROSITE" id="PS00490">
    <property type="entry name" value="MOLYBDOPTERIN_PROK_2"/>
    <property type="match status" value="1"/>
</dbReference>
<dbReference type="InterPro" id="IPR009010">
    <property type="entry name" value="Asp_de-COase-like_dom_sf"/>
</dbReference>
<dbReference type="AlphaFoldDB" id="A0A1M7Y3E4"/>
<proteinExistence type="predicted"/>
<organism evidence="8 9">
    <name type="scientific">Desulfopila aestuarii DSM 18488</name>
    <dbReference type="NCBI Taxonomy" id="1121416"/>
    <lineage>
        <taxon>Bacteria</taxon>
        <taxon>Pseudomonadati</taxon>
        <taxon>Thermodesulfobacteriota</taxon>
        <taxon>Desulfobulbia</taxon>
        <taxon>Desulfobulbales</taxon>
        <taxon>Desulfocapsaceae</taxon>
        <taxon>Desulfopila</taxon>
    </lineage>
</organism>
<keyword evidence="1" id="KW-0004">4Fe-4S</keyword>
<dbReference type="PANTHER" id="PTHR43105:SF14">
    <property type="entry name" value="FORMATE DEHYDROGENASE H"/>
    <property type="match status" value="1"/>
</dbReference>
<dbReference type="InterPro" id="IPR006656">
    <property type="entry name" value="Mopterin_OxRdtase"/>
</dbReference>
<feature type="domain" description="Molybdopterin oxidoreductase" evidence="6">
    <location>
        <begin position="12"/>
        <end position="342"/>
    </location>
</feature>
<dbReference type="FunFam" id="3.40.228.10:FF:000002">
    <property type="entry name" value="Formate dehydrogenase subunit alpha"/>
    <property type="match status" value="1"/>
</dbReference>
<keyword evidence="3" id="KW-0560">Oxidoreductase</keyword>
<dbReference type="CDD" id="cd02790">
    <property type="entry name" value="MopB_CT_Formate-Dh_H"/>
    <property type="match status" value="1"/>
</dbReference>
<dbReference type="Gene3D" id="3.40.228.10">
    <property type="entry name" value="Dimethylsulfoxide Reductase, domain 2"/>
    <property type="match status" value="1"/>
</dbReference>